<proteinExistence type="predicted"/>
<comment type="caution">
    <text evidence="1">The sequence shown here is derived from an EMBL/GenBank/DDBJ whole genome shotgun (WGS) entry which is preliminary data.</text>
</comment>
<accession>A0A2S8A7L2</accession>
<evidence type="ECO:0000313" key="1">
    <source>
        <dbReference type="EMBL" id="PQL90510.1"/>
    </source>
</evidence>
<reference evidence="1 2" key="1">
    <citation type="submission" date="2018-02" db="EMBL/GenBank/DDBJ databases">
        <title>Genome sequences of Apibacter spp., gut symbionts of Asian honey bees.</title>
        <authorList>
            <person name="Kwong W.K."/>
            <person name="Steele M.I."/>
            <person name="Moran N.A."/>
        </authorList>
    </citation>
    <scope>NUCLEOTIDE SEQUENCE [LARGE SCALE GENOMIC DNA]</scope>
    <source>
        <strain evidence="2">wkB301</strain>
    </source>
</reference>
<dbReference type="AlphaFoldDB" id="A0A2S8A7L2"/>
<keyword evidence="2" id="KW-1185">Reference proteome</keyword>
<organism evidence="1 2">
    <name type="scientific">Apibacter adventoris</name>
    <dbReference type="NCBI Taxonomy" id="1679466"/>
    <lineage>
        <taxon>Bacteria</taxon>
        <taxon>Pseudomonadati</taxon>
        <taxon>Bacteroidota</taxon>
        <taxon>Flavobacteriia</taxon>
        <taxon>Flavobacteriales</taxon>
        <taxon>Weeksellaceae</taxon>
        <taxon>Apibacter</taxon>
    </lineage>
</organism>
<name>A0A2S8A7L2_9FLAO</name>
<gene>
    <name evidence="1" type="ORF">C4S77_11525</name>
</gene>
<dbReference type="EMBL" id="PSZM01000046">
    <property type="protein sequence ID" value="PQL90510.1"/>
    <property type="molecule type" value="Genomic_DNA"/>
</dbReference>
<protein>
    <submittedName>
        <fullName evidence="1">Uncharacterized protein</fullName>
    </submittedName>
</protein>
<sequence>MTIYSLSKWKWEVMIPTFLFPTFCNYISDEYLENIIFRKGDSVYYYEADNSNDTFNLIKKKVNL</sequence>
<dbReference type="Proteomes" id="UP000238042">
    <property type="component" value="Unassembled WGS sequence"/>
</dbReference>
<evidence type="ECO:0000313" key="2">
    <source>
        <dbReference type="Proteomes" id="UP000238042"/>
    </source>
</evidence>